<accession>A0ABT3GD43</accession>
<comment type="caution">
    <text evidence="2">The sequence shown here is derived from an EMBL/GenBank/DDBJ whole genome shotgun (WGS) entry which is preliminary data.</text>
</comment>
<sequence length="246" mass="26077">MKAVIALSLVPLVLTAGPLEVSLVQVQTGKPLGEEVPFDVKPMGYEPGVRLAFLVRGENLVAFKDDSVEVKSFKLGDGREWSRTRSGKANWEQESFAKVSDDGKVGRFSVKFPGDLFGVIEGASLDATVTAITASKSEEKKIELTAGDKTKHPLGPFEISAGGGGGLFGGGGDGTAITITGNHQAVVEVSVIDGGAKLDGNGSSWSNDAKTYNFDKAKGEKLAVTVRYWTDLKEEVVPFKMEPAKK</sequence>
<proteinExistence type="predicted"/>
<dbReference type="EMBL" id="JAPDDT010000001">
    <property type="protein sequence ID" value="MCW1920919.1"/>
    <property type="molecule type" value="Genomic_DNA"/>
</dbReference>
<name>A0ABT3GD43_9BACT</name>
<keyword evidence="1" id="KW-0732">Signal</keyword>
<keyword evidence="3" id="KW-1185">Reference proteome</keyword>
<dbReference type="Proteomes" id="UP001320876">
    <property type="component" value="Unassembled WGS sequence"/>
</dbReference>
<feature type="chain" id="PRO_5046429496" evidence="1">
    <location>
        <begin position="17"/>
        <end position="246"/>
    </location>
</feature>
<evidence type="ECO:0000313" key="3">
    <source>
        <dbReference type="Proteomes" id="UP001320876"/>
    </source>
</evidence>
<organism evidence="2 3">
    <name type="scientific">Luteolibacter arcticus</name>
    <dbReference type="NCBI Taxonomy" id="1581411"/>
    <lineage>
        <taxon>Bacteria</taxon>
        <taxon>Pseudomonadati</taxon>
        <taxon>Verrucomicrobiota</taxon>
        <taxon>Verrucomicrobiia</taxon>
        <taxon>Verrucomicrobiales</taxon>
        <taxon>Verrucomicrobiaceae</taxon>
        <taxon>Luteolibacter</taxon>
    </lineage>
</organism>
<evidence type="ECO:0000313" key="2">
    <source>
        <dbReference type="EMBL" id="MCW1920919.1"/>
    </source>
</evidence>
<evidence type="ECO:0000256" key="1">
    <source>
        <dbReference type="SAM" id="SignalP"/>
    </source>
</evidence>
<feature type="signal peptide" evidence="1">
    <location>
        <begin position="1"/>
        <end position="16"/>
    </location>
</feature>
<gene>
    <name evidence="2" type="ORF">OKA05_00035</name>
</gene>
<reference evidence="2 3" key="1">
    <citation type="submission" date="2022-10" db="EMBL/GenBank/DDBJ databases">
        <title>Luteolibacter arcticus strain CCTCC AB 2014275, whole genome shotgun sequencing project.</title>
        <authorList>
            <person name="Zhao G."/>
            <person name="Shen L."/>
        </authorList>
    </citation>
    <scope>NUCLEOTIDE SEQUENCE [LARGE SCALE GENOMIC DNA]</scope>
    <source>
        <strain evidence="2 3">CCTCC AB 2014275</strain>
    </source>
</reference>
<protein>
    <submittedName>
        <fullName evidence="2">Uncharacterized protein</fullName>
    </submittedName>
</protein>